<dbReference type="GO" id="GO:0006506">
    <property type="term" value="P:GPI anchor biosynthetic process"/>
    <property type="evidence" value="ECO:0007669"/>
    <property type="project" value="InterPro"/>
</dbReference>
<dbReference type="PANTHER" id="PTHR15231">
    <property type="entry name" value="PHOSPHATIDYLINOSITOL N-ACETYLGLUCOSAMINYLTRANSFERASE SUBUNIT H"/>
    <property type="match status" value="1"/>
</dbReference>
<organism evidence="4 5">
    <name type="scientific">Maudiozyma exigua</name>
    <name type="common">Yeast</name>
    <name type="synonym">Kazachstania exigua</name>
    <dbReference type="NCBI Taxonomy" id="34358"/>
    <lineage>
        <taxon>Eukaryota</taxon>
        <taxon>Fungi</taxon>
        <taxon>Dikarya</taxon>
        <taxon>Ascomycota</taxon>
        <taxon>Saccharomycotina</taxon>
        <taxon>Saccharomycetes</taxon>
        <taxon>Saccharomycetales</taxon>
        <taxon>Saccharomycetaceae</taxon>
        <taxon>Maudiozyma</taxon>
    </lineage>
</organism>
<evidence type="ECO:0000313" key="4">
    <source>
        <dbReference type="EMBL" id="KAG0658648.1"/>
    </source>
</evidence>
<dbReference type="AlphaFoldDB" id="A0A9P6W047"/>
<dbReference type="EMBL" id="PUHR01000207">
    <property type="protein sequence ID" value="KAG0658648.1"/>
    <property type="molecule type" value="Genomic_DNA"/>
</dbReference>
<sequence>MVQTDLSTTFSEERKKYTIEIEREQNDNYIRITIIPNGLRKKQLINCVLIIFFNAWISMARYNPYFEKFGRYSLLARLLILFTSCRILKNPTVETLMIFKNYGIQTLETSGYSILPNSINKRICTPESVFVPRDAIVDIIINEAFVKECQVIFYLAVIVKGEDKLKLLFAKSRPRLVDQKVIYNLSRNCLYPKNGSDPVEPTVIV</sequence>
<evidence type="ECO:0000256" key="2">
    <source>
        <dbReference type="ARBA" id="ARBA00009610"/>
    </source>
</evidence>
<dbReference type="Pfam" id="PF10181">
    <property type="entry name" value="PIG-H"/>
    <property type="match status" value="1"/>
</dbReference>
<name>A0A9P6W047_MAUEX</name>
<dbReference type="InterPro" id="IPR019328">
    <property type="entry name" value="PIGH-H_dom"/>
</dbReference>
<evidence type="ECO:0000313" key="5">
    <source>
        <dbReference type="Proteomes" id="UP000750334"/>
    </source>
</evidence>
<reference evidence="4 5" key="1">
    <citation type="submission" date="2020-11" db="EMBL/GenBank/DDBJ databases">
        <title>Kefir isolates.</title>
        <authorList>
            <person name="Marcisauskas S."/>
            <person name="Kim Y."/>
            <person name="Blasche S."/>
        </authorList>
    </citation>
    <scope>NUCLEOTIDE SEQUENCE [LARGE SCALE GENOMIC DNA]</scope>
    <source>
        <strain evidence="4 5">OG2</strain>
    </source>
</reference>
<protein>
    <recommendedName>
        <fullName evidence="3">Phosphatidylinositol N-acetylglucosaminyltransferase subunit H conserved domain-containing protein</fullName>
    </recommendedName>
</protein>
<dbReference type="OrthoDB" id="6256716at2759"/>
<dbReference type="PANTHER" id="PTHR15231:SF1">
    <property type="entry name" value="PHOSPHATIDYLINOSITOL N-ACETYLGLUCOSAMINYLTRANSFERASE SUBUNIT H"/>
    <property type="match status" value="1"/>
</dbReference>
<keyword evidence="5" id="KW-1185">Reference proteome</keyword>
<accession>A0A9P6W047</accession>
<dbReference type="Proteomes" id="UP000750334">
    <property type="component" value="Unassembled WGS sequence"/>
</dbReference>
<evidence type="ECO:0000259" key="3">
    <source>
        <dbReference type="Pfam" id="PF10181"/>
    </source>
</evidence>
<dbReference type="GO" id="GO:0000506">
    <property type="term" value="C:glycosylphosphatidylinositol-N-acetylglucosaminyltransferase (GPI-GnT) complex"/>
    <property type="evidence" value="ECO:0007669"/>
    <property type="project" value="InterPro"/>
</dbReference>
<feature type="domain" description="Phosphatidylinositol N-acetylglucosaminyltransferase subunit H conserved" evidence="3">
    <location>
        <begin position="95"/>
        <end position="169"/>
    </location>
</feature>
<comment type="caution">
    <text evidence="4">The sequence shown here is derived from an EMBL/GenBank/DDBJ whole genome shotgun (WGS) entry which is preliminary data.</text>
</comment>
<gene>
    <name evidence="4" type="ORF">C6P45_002090</name>
</gene>
<dbReference type="InterPro" id="IPR044215">
    <property type="entry name" value="PIG-H"/>
</dbReference>
<comment type="pathway">
    <text evidence="1">Glycolipid biosynthesis; glycosylphosphatidylinositol-anchor biosynthesis.</text>
</comment>
<proteinExistence type="inferred from homology"/>
<comment type="similarity">
    <text evidence="2">Belongs to the PIGH family.</text>
</comment>
<evidence type="ECO:0000256" key="1">
    <source>
        <dbReference type="ARBA" id="ARBA00004687"/>
    </source>
</evidence>